<keyword evidence="2" id="KW-1185">Reference proteome</keyword>
<feature type="non-terminal residue" evidence="1">
    <location>
        <position position="1"/>
    </location>
</feature>
<feature type="non-terminal residue" evidence="1">
    <location>
        <position position="330"/>
    </location>
</feature>
<dbReference type="Gene3D" id="3.40.50.2000">
    <property type="entry name" value="Glycogen Phosphorylase B"/>
    <property type="match status" value="2"/>
</dbReference>
<evidence type="ECO:0000313" key="2">
    <source>
        <dbReference type="Proteomes" id="UP001159428"/>
    </source>
</evidence>
<dbReference type="GO" id="GO:0016757">
    <property type="term" value="F:glycosyltransferase activity"/>
    <property type="evidence" value="ECO:0007669"/>
    <property type="project" value="TreeGrafter"/>
</dbReference>
<evidence type="ECO:0000313" key="1">
    <source>
        <dbReference type="EMBL" id="CAH3151500.1"/>
    </source>
</evidence>
<comment type="caution">
    <text evidence="1">The sequence shown here is derived from an EMBL/GenBank/DDBJ whole genome shotgun (WGS) entry which is preliminary data.</text>
</comment>
<proteinExistence type="predicted"/>
<dbReference type="Proteomes" id="UP001159428">
    <property type="component" value="Unassembled WGS sequence"/>
</dbReference>
<dbReference type="EMBL" id="CALNXJ010000049">
    <property type="protein sequence ID" value="CAH3151500.1"/>
    <property type="molecule type" value="Genomic_DNA"/>
</dbReference>
<reference evidence="1 2" key="1">
    <citation type="submission" date="2022-05" db="EMBL/GenBank/DDBJ databases">
        <authorList>
            <consortium name="Genoscope - CEA"/>
            <person name="William W."/>
        </authorList>
    </citation>
    <scope>NUCLEOTIDE SEQUENCE [LARGE SCALE GENOMIC DNA]</scope>
</reference>
<evidence type="ECO:0008006" key="3">
    <source>
        <dbReference type="Google" id="ProtNLM"/>
    </source>
</evidence>
<accession>A0AAU9XNU9</accession>
<dbReference type="SUPFAM" id="SSF53756">
    <property type="entry name" value="UDP-Glycosyltransferase/glycogen phosphorylase"/>
    <property type="match status" value="1"/>
</dbReference>
<dbReference type="Pfam" id="PF20706">
    <property type="entry name" value="GT4-conflict"/>
    <property type="match status" value="1"/>
</dbReference>
<gene>
    <name evidence="1" type="ORF">PMEA_00025226</name>
</gene>
<dbReference type="AlphaFoldDB" id="A0AAU9XNU9"/>
<protein>
    <recommendedName>
        <fullName evidence="3">Glycosyl transferase family 1 domain-containing protein</fullName>
    </recommendedName>
</protein>
<name>A0AAU9XNU9_9CNID</name>
<organism evidence="1 2">
    <name type="scientific">Pocillopora meandrina</name>
    <dbReference type="NCBI Taxonomy" id="46732"/>
    <lineage>
        <taxon>Eukaryota</taxon>
        <taxon>Metazoa</taxon>
        <taxon>Cnidaria</taxon>
        <taxon>Anthozoa</taxon>
        <taxon>Hexacorallia</taxon>
        <taxon>Scleractinia</taxon>
        <taxon>Astrocoeniina</taxon>
        <taxon>Pocilloporidae</taxon>
        <taxon>Pocillopora</taxon>
    </lineage>
</organism>
<sequence length="330" mass="37344">LSHNIKVVEAKRQLGLEEKVWLCFPPNDLQIDIVIGHGAVLGAQAKIIRDSRKCKWVQVTHTAPKELGMWKDYEDSIARSEAKHKIEVELCENADFVVGVEPKLSESFQSYLSWCKNPEDVVTLTPGIFNEYSDIKHSPRDGKKCRVLTFGRGDEEDFKLKGFDIAAKAVAGLSDTILIFAGARKEDLQQVTDRFLECNISPENLDVRSFLENKHDLIRLFCEVDLTLMPSRTDGFGLTALEALSTGLPVLVSGNTGFGEALSKIAFGSFYVINSQDPSVWANAIKEVWRKDWKTRRQESDYLRTCYRKEYNWEKQCNDLVAKCHSAVYG</sequence>
<dbReference type="CDD" id="cd03801">
    <property type="entry name" value="GT4_PimA-like"/>
    <property type="match status" value="1"/>
</dbReference>
<dbReference type="PANTHER" id="PTHR12526:SF625">
    <property type="entry name" value="PHOSPHATIDYLINOSITOL GLYCAN-CLASS A"/>
    <property type="match status" value="1"/>
</dbReference>
<dbReference type="PANTHER" id="PTHR12526">
    <property type="entry name" value="GLYCOSYLTRANSFERASE"/>
    <property type="match status" value="1"/>
</dbReference>